<reference evidence="3 4" key="1">
    <citation type="journal article" date="2014" name="PLoS Genet.">
        <title>Comparative Genomic Analysis of N2-Fixing and Non-N2-Fixing Paenibacillus spp.: Organization, Evolution and Expression of the Nitrogen Fixation Genes.</title>
        <authorList>
            <person name="Xie J.B."/>
            <person name="Du Z."/>
            <person name="Bai L."/>
            <person name="Tian C."/>
            <person name="Zhang Y."/>
            <person name="Xie J.Y."/>
            <person name="Wang T."/>
            <person name="Liu X."/>
            <person name="Chen X."/>
            <person name="Cheng Q."/>
            <person name="Chen S."/>
            <person name="Li J."/>
        </authorList>
    </citation>
    <scope>NUCLEOTIDE SEQUENCE [LARGE SCALE GENOMIC DNA]</scope>
    <source>
        <strain evidence="3 4">T27</strain>
    </source>
</reference>
<feature type="domain" description="ParB-like N-terminal" evidence="2">
    <location>
        <begin position="12"/>
        <end position="101"/>
    </location>
</feature>
<name>X5A3W0_9BACL</name>
<dbReference type="STRING" id="1268072.PSAB_20560"/>
<feature type="region of interest" description="Disordered" evidence="1">
    <location>
        <begin position="196"/>
        <end position="228"/>
    </location>
</feature>
<dbReference type="OrthoDB" id="9771505at2"/>
<organism evidence="3 4">
    <name type="scientific">Paenibacillus sabinae T27</name>
    <dbReference type="NCBI Taxonomy" id="1268072"/>
    <lineage>
        <taxon>Bacteria</taxon>
        <taxon>Bacillati</taxon>
        <taxon>Bacillota</taxon>
        <taxon>Bacilli</taxon>
        <taxon>Bacillales</taxon>
        <taxon>Paenibacillaceae</taxon>
        <taxon>Paenibacillus</taxon>
    </lineage>
</organism>
<dbReference type="AlphaFoldDB" id="X5A3W0"/>
<protein>
    <submittedName>
        <fullName evidence="3">ParB-like nuclease</fullName>
    </submittedName>
</protein>
<feature type="region of interest" description="Disordered" evidence="1">
    <location>
        <begin position="128"/>
        <end position="157"/>
    </location>
</feature>
<evidence type="ECO:0000313" key="3">
    <source>
        <dbReference type="EMBL" id="AHV99003.1"/>
    </source>
</evidence>
<dbReference type="EMBL" id="CP004078">
    <property type="protein sequence ID" value="AHV99003.1"/>
    <property type="molecule type" value="Genomic_DNA"/>
</dbReference>
<dbReference type="InterPro" id="IPR003115">
    <property type="entry name" value="ParB_N"/>
</dbReference>
<dbReference type="Gene3D" id="3.90.1530.10">
    <property type="entry name" value="Conserved hypothetical protein from pyrococcus furiosus pfu- 392566-001, ParB domain"/>
    <property type="match status" value="1"/>
</dbReference>
<dbReference type="RefSeq" id="WP_025336466.1">
    <property type="nucleotide sequence ID" value="NZ_CP004078.1"/>
</dbReference>
<accession>X5A3W0</accession>
<sequence>MLDVLERPTEIHYVPPSSLVEHPEAWRIPEMSPEEWADFNESVRSRGAVTDPVFALPDGRVFDGRHRLRAAKENELPTLPVITWDITEDNALDRMRQSATERRSLLTGQKVMINLEFGELLQRLREEARNRQGERTDLSAVLRGSSGDSDERTSEVAEHIAQLSGTSARNVYKAQAVLREAPDLAERIKSGEITINRAETELRKRKQSEQPADEPKPPPKAPRSPEHEKLGKIGREIEALGTLQPIPGESPLSPSNLVRYHLDNDVLAFARGMCVSFEAFYDGVDDETTEQYVTRIKRIMLGCSLIVSKFDNDETVRALYEQLAYLVEGTCSDEGTAAITKTITEGRKQNEERENG</sequence>
<dbReference type="HOGENOM" id="CLU_778121_0_0_9"/>
<feature type="compositionally biased region" description="Basic and acidic residues" evidence="1">
    <location>
        <begin position="213"/>
        <end position="228"/>
    </location>
</feature>
<dbReference type="InterPro" id="IPR036086">
    <property type="entry name" value="ParB/Sulfiredoxin_sf"/>
</dbReference>
<dbReference type="SMART" id="SM00470">
    <property type="entry name" value="ParB"/>
    <property type="match status" value="1"/>
</dbReference>
<feature type="compositionally biased region" description="Basic and acidic residues" evidence="1">
    <location>
        <begin position="128"/>
        <end position="137"/>
    </location>
</feature>
<dbReference type="PATRIC" id="fig|1268072.3.peg.4234"/>
<evidence type="ECO:0000259" key="2">
    <source>
        <dbReference type="SMART" id="SM00470"/>
    </source>
</evidence>
<gene>
    <name evidence="3" type="ORF">PSAB_20560</name>
</gene>
<dbReference type="KEGG" id="psab:PSAB_20560"/>
<keyword evidence="4" id="KW-1185">Reference proteome</keyword>
<evidence type="ECO:0000256" key="1">
    <source>
        <dbReference type="SAM" id="MobiDB-lite"/>
    </source>
</evidence>
<evidence type="ECO:0000313" key="4">
    <source>
        <dbReference type="Proteomes" id="UP000019772"/>
    </source>
</evidence>
<proteinExistence type="predicted"/>
<dbReference type="SUPFAM" id="SSF110849">
    <property type="entry name" value="ParB/Sulfiredoxin"/>
    <property type="match status" value="1"/>
</dbReference>
<dbReference type="Proteomes" id="UP000019772">
    <property type="component" value="Chromosome"/>
</dbReference>
<dbReference type="eggNOG" id="COG1475">
    <property type="taxonomic scope" value="Bacteria"/>
</dbReference>